<dbReference type="RefSeq" id="XP_056078862.1">
    <property type="nucleotide sequence ID" value="XM_056225000.1"/>
</dbReference>
<dbReference type="InterPro" id="IPR007519">
    <property type="entry name" value="Bul1_N"/>
</dbReference>
<evidence type="ECO:0000256" key="1">
    <source>
        <dbReference type="SAM" id="MobiDB-lite"/>
    </source>
</evidence>
<reference evidence="4" key="1">
    <citation type="submission" date="2022-10" db="EMBL/GenBank/DDBJ databases">
        <authorList>
            <person name="Byrne P K."/>
        </authorList>
    </citation>
    <scope>NUCLEOTIDE SEQUENCE</scope>
    <source>
        <strain evidence="4">IFO1815</strain>
    </source>
</reference>
<keyword evidence="5" id="KW-1185">Reference proteome</keyword>
<feature type="region of interest" description="Disordered" evidence="1">
    <location>
        <begin position="1"/>
        <end position="70"/>
    </location>
</feature>
<dbReference type="EMBL" id="OX365769">
    <property type="protein sequence ID" value="CAI4035742.1"/>
    <property type="molecule type" value="Genomic_DNA"/>
</dbReference>
<feature type="compositionally biased region" description="Low complexity" evidence="1">
    <location>
        <begin position="27"/>
        <end position="38"/>
    </location>
</feature>
<feature type="compositionally biased region" description="Polar residues" evidence="1">
    <location>
        <begin position="98"/>
        <end position="112"/>
    </location>
</feature>
<feature type="domain" description="Bul1 N-terminal" evidence="2">
    <location>
        <begin position="118"/>
        <end position="550"/>
    </location>
</feature>
<evidence type="ECO:0000313" key="5">
    <source>
        <dbReference type="Proteomes" id="UP001161438"/>
    </source>
</evidence>
<evidence type="ECO:0000259" key="3">
    <source>
        <dbReference type="Pfam" id="PF04426"/>
    </source>
</evidence>
<name>A0AA35IRT5_SACMI</name>
<feature type="region of interest" description="Disordered" evidence="1">
    <location>
        <begin position="83"/>
        <end position="124"/>
    </location>
</feature>
<dbReference type="GeneID" id="80920616"/>
<feature type="domain" description="Bul1 C-terminal" evidence="3">
    <location>
        <begin position="696"/>
        <end position="979"/>
    </location>
</feature>
<proteinExistence type="predicted"/>
<dbReference type="InterPro" id="IPR039634">
    <property type="entry name" value="Bul1-like"/>
</dbReference>
<gene>
    <name evidence="4" type="primary">SMKI13G3940</name>
    <name evidence="4" type="ORF">SMKI_13G3940</name>
</gene>
<evidence type="ECO:0000313" key="4">
    <source>
        <dbReference type="EMBL" id="CAI4035742.1"/>
    </source>
</evidence>
<dbReference type="PANTHER" id="PTHR31904">
    <property type="entry name" value="BYPASS OF STOP CODON PROTEIN 5-RELATED"/>
    <property type="match status" value="1"/>
</dbReference>
<evidence type="ECO:0008006" key="6">
    <source>
        <dbReference type="Google" id="ProtNLM"/>
    </source>
</evidence>
<dbReference type="Pfam" id="PF04426">
    <property type="entry name" value="Bul1_C"/>
    <property type="match status" value="1"/>
</dbReference>
<dbReference type="AlphaFoldDB" id="A0AA35IRT5"/>
<feature type="compositionally biased region" description="Basic and acidic residues" evidence="1">
    <location>
        <begin position="45"/>
        <end position="54"/>
    </location>
</feature>
<sequence length="982" mass="110145">MVKDLNEPGFLPKRRPLLRPQRSDSMANNPASVNVNASTRGRGRQKQESGKDSSRSPSLHSPKSWIRSASTTGILGLRRPELAHSHSQAPPSAAPVGSNRSPLRRSTANATPVETGRSWTDGDINNVVDVLPSFEMYNALHRHIPQGNVDPDRHDFPPSYQEANSTVTSAVGSSTVGSSTDLSHQPLSTNALGATLGATRSSSTSNLENLIPLRTEHHSIAVQQSTVVDEDLVEVPPILDDLNDADNIFIDKLYTLPKMSTPIEITIKTTKHAPIPHEKPEEESILKEYTSGDLIHGFITIENKSQVSLKFEMFYVTLESYISIIDKAKGKRTIKRFLRMVDLSASWSYSKIALGSGVDFIPADVDYDGSVFGLNNSRVLEPGVKYKKFFIFKLPLQLLDVTCKQEHFSHCLLPPSFGIDKYRNNCKYSGIKVNSVLGCGHLGTKGSPILTNDMSDDNLSINYTIDARIVGKDQKTSKLHIMKEREYNLRVIPFGFDANVVGERTTMNQLNDFTKLVQERLEALKKIFQRLEKKEPITDRDIHGADLSGTIDDFIESDSQEILQRKLDQLHIKNRDDYLVNYNDLKLGHDINSTRTGSSSYNTNRAWGSFVESELNYKLKNKSNTSSFLNFSHFLNSSSSSTSISSSASKNNHDLTSNKERTGLILVRAKIPKQGLPYWSPSLLRKTNVFESKSKHDQENWVRLSELIPDDVKTPLEKIDLQLTCIESDNSLPHDPPEIQSITTELICITAKSDNSIPIKLNSELLMNKEKLTGIKALYDEFHSRICEYETKFNRSFLQLNELYNMNRGDRRPKELKFTDFVTSQLFNDIESICNLKVGVHNLSSIFKKQVNTLKQHPKHTPSEDSISHAVNGNSSLPNSASLTPVTSSSRSSLFLPSGNSSTSLKFTDQIVHKWVRIAPLQYKRDINVNLEFSKDIKETLIPSFESCLCCRFYCVRVMIKFDNHLGVAKIDIPVSVRQVTT</sequence>
<dbReference type="Proteomes" id="UP001161438">
    <property type="component" value="Chromosome 13"/>
</dbReference>
<feature type="compositionally biased region" description="Low complexity" evidence="1">
    <location>
        <begin position="55"/>
        <end position="64"/>
    </location>
</feature>
<dbReference type="Pfam" id="PF04425">
    <property type="entry name" value="Bul1_N"/>
    <property type="match status" value="1"/>
</dbReference>
<dbReference type="PANTHER" id="PTHR31904:SF1">
    <property type="entry name" value="BYPASS OF STOP CODON PROTEIN 5-RELATED"/>
    <property type="match status" value="1"/>
</dbReference>
<accession>A0AA35IRT5</accession>
<dbReference type="InterPro" id="IPR022794">
    <property type="entry name" value="Bul1_C"/>
</dbReference>
<evidence type="ECO:0000259" key="2">
    <source>
        <dbReference type="Pfam" id="PF04425"/>
    </source>
</evidence>
<feature type="compositionally biased region" description="Low complexity" evidence="1">
    <location>
        <begin position="85"/>
        <end position="95"/>
    </location>
</feature>
<protein>
    <recommendedName>
        <fullName evidence="6">Bul1</fullName>
    </recommendedName>
</protein>
<organism evidence="4 5">
    <name type="scientific">Saccharomyces mikatae IFO 1815</name>
    <dbReference type="NCBI Taxonomy" id="226126"/>
    <lineage>
        <taxon>Eukaryota</taxon>
        <taxon>Fungi</taxon>
        <taxon>Dikarya</taxon>
        <taxon>Ascomycota</taxon>
        <taxon>Saccharomycotina</taxon>
        <taxon>Saccharomycetes</taxon>
        <taxon>Saccharomycetales</taxon>
        <taxon>Saccharomycetaceae</taxon>
        <taxon>Saccharomyces</taxon>
    </lineage>
</organism>